<dbReference type="InterPro" id="IPR022893">
    <property type="entry name" value="Shikimate_DH_fam"/>
</dbReference>
<dbReference type="GO" id="GO:0005829">
    <property type="term" value="C:cytosol"/>
    <property type="evidence" value="ECO:0007669"/>
    <property type="project" value="TreeGrafter"/>
</dbReference>
<dbReference type="RefSeq" id="WP_183318682.1">
    <property type="nucleotide sequence ID" value="NZ_JACIEN010000009.1"/>
</dbReference>
<dbReference type="InterPro" id="IPR036291">
    <property type="entry name" value="NAD(P)-bd_dom_sf"/>
</dbReference>
<keyword evidence="3" id="KW-0521">NADP</keyword>
<gene>
    <name evidence="9" type="ORF">GGR16_004905</name>
</gene>
<evidence type="ECO:0000256" key="2">
    <source>
        <dbReference type="ARBA" id="ARBA00012962"/>
    </source>
</evidence>
<keyword evidence="10" id="KW-1185">Reference proteome</keyword>
<dbReference type="Pfam" id="PF01488">
    <property type="entry name" value="Shikimate_DH"/>
    <property type="match status" value="1"/>
</dbReference>
<keyword evidence="5" id="KW-0028">Amino-acid biosynthesis</keyword>
<evidence type="ECO:0000256" key="3">
    <source>
        <dbReference type="ARBA" id="ARBA00022857"/>
    </source>
</evidence>
<dbReference type="Proteomes" id="UP000577362">
    <property type="component" value="Unassembled WGS sequence"/>
</dbReference>
<sequence length="264" mass="27225">MNITGTTRVWGILADPIHHVKTPQALNPMMAARGVDGVMVPMHVGAGELAAVVSAVRHVRNLGGFIVTVPHKTAIVALCDEASETARRVGAANCVRREQDGRLVADMLDGKGFVAGLKREGIDPKGMGVLLAGAGGAANAIAFALAEAGVKRLAIANRTKAKSDDLAARLSKAFPALPVTTEPGGVGGYDLVVNATSLGLREGDPLPVDATGLTSGQTVAEVIMQPAETALMAAARARGCRVHPGKPMLECQLDLMADFLGMRA</sequence>
<dbReference type="EC" id="1.1.1.25" evidence="2"/>
<dbReference type="GO" id="GO:0050661">
    <property type="term" value="F:NADP binding"/>
    <property type="evidence" value="ECO:0007669"/>
    <property type="project" value="TreeGrafter"/>
</dbReference>
<dbReference type="GO" id="GO:0004764">
    <property type="term" value="F:shikimate 3-dehydrogenase (NADP+) activity"/>
    <property type="evidence" value="ECO:0007669"/>
    <property type="project" value="UniProtKB-EC"/>
</dbReference>
<dbReference type="GO" id="GO:0009423">
    <property type="term" value="P:chorismate biosynthetic process"/>
    <property type="evidence" value="ECO:0007669"/>
    <property type="project" value="UniProtKB-UniPathway"/>
</dbReference>
<dbReference type="EMBL" id="JACIEN010000009">
    <property type="protein sequence ID" value="MBB4019845.1"/>
    <property type="molecule type" value="Genomic_DNA"/>
</dbReference>
<feature type="domain" description="Shikimate dehydrogenase substrate binding N-terminal" evidence="8">
    <location>
        <begin position="12"/>
        <end position="95"/>
    </location>
</feature>
<name>A0A840C2R9_9HYPH</name>
<dbReference type="GO" id="GO:0009073">
    <property type="term" value="P:aromatic amino acid family biosynthetic process"/>
    <property type="evidence" value="ECO:0007669"/>
    <property type="project" value="UniProtKB-KW"/>
</dbReference>
<dbReference type="SUPFAM" id="SSF51735">
    <property type="entry name" value="NAD(P)-binding Rossmann-fold domains"/>
    <property type="match status" value="1"/>
</dbReference>
<dbReference type="SUPFAM" id="SSF53223">
    <property type="entry name" value="Aminoacid dehydrogenase-like, N-terminal domain"/>
    <property type="match status" value="1"/>
</dbReference>
<accession>A0A840C2R9</accession>
<dbReference type="Pfam" id="PF08501">
    <property type="entry name" value="Shikimate_dh_N"/>
    <property type="match status" value="1"/>
</dbReference>
<evidence type="ECO:0000313" key="9">
    <source>
        <dbReference type="EMBL" id="MBB4019845.1"/>
    </source>
</evidence>
<reference evidence="9 10" key="1">
    <citation type="submission" date="2020-08" db="EMBL/GenBank/DDBJ databases">
        <title>Genomic Encyclopedia of Type Strains, Phase IV (KMG-IV): sequencing the most valuable type-strain genomes for metagenomic binning, comparative biology and taxonomic classification.</title>
        <authorList>
            <person name="Goeker M."/>
        </authorList>
    </citation>
    <scope>NUCLEOTIDE SEQUENCE [LARGE SCALE GENOMIC DNA]</scope>
    <source>
        <strain evidence="9 10">DSM 103737</strain>
    </source>
</reference>
<keyword evidence="4 9" id="KW-0560">Oxidoreductase</keyword>
<dbReference type="InterPro" id="IPR006151">
    <property type="entry name" value="Shikm_DH/Glu-tRNA_Rdtase"/>
</dbReference>
<comment type="pathway">
    <text evidence="1">Metabolic intermediate biosynthesis; chorismate biosynthesis; chorismate from D-erythrose 4-phosphate and phosphoenolpyruvate: step 4/7.</text>
</comment>
<feature type="domain" description="Quinate/shikimate 5-dehydrogenase/glutamyl-tRNA reductase" evidence="7">
    <location>
        <begin position="126"/>
        <end position="197"/>
    </location>
</feature>
<evidence type="ECO:0000313" key="10">
    <source>
        <dbReference type="Proteomes" id="UP000577362"/>
    </source>
</evidence>
<dbReference type="InterPro" id="IPR046346">
    <property type="entry name" value="Aminoacid_DH-like_N_sf"/>
</dbReference>
<dbReference type="Gene3D" id="3.40.50.720">
    <property type="entry name" value="NAD(P)-binding Rossmann-like Domain"/>
    <property type="match status" value="1"/>
</dbReference>
<evidence type="ECO:0000256" key="1">
    <source>
        <dbReference type="ARBA" id="ARBA00004871"/>
    </source>
</evidence>
<dbReference type="UniPathway" id="UPA00053">
    <property type="reaction ID" value="UER00087"/>
</dbReference>
<evidence type="ECO:0000259" key="7">
    <source>
        <dbReference type="Pfam" id="PF01488"/>
    </source>
</evidence>
<dbReference type="PANTHER" id="PTHR21089:SF1">
    <property type="entry name" value="BIFUNCTIONAL 3-DEHYDROQUINATE DEHYDRATASE_SHIKIMATE DEHYDROGENASE, CHLOROPLASTIC"/>
    <property type="match status" value="1"/>
</dbReference>
<dbReference type="GO" id="GO:0019632">
    <property type="term" value="P:shikimate metabolic process"/>
    <property type="evidence" value="ECO:0007669"/>
    <property type="project" value="TreeGrafter"/>
</dbReference>
<organism evidence="9 10">
    <name type="scientific">Chelatococcus caeni</name>
    <dbReference type="NCBI Taxonomy" id="1348468"/>
    <lineage>
        <taxon>Bacteria</taxon>
        <taxon>Pseudomonadati</taxon>
        <taxon>Pseudomonadota</taxon>
        <taxon>Alphaproteobacteria</taxon>
        <taxon>Hyphomicrobiales</taxon>
        <taxon>Chelatococcaceae</taxon>
        <taxon>Chelatococcus</taxon>
    </lineage>
</organism>
<dbReference type="Gene3D" id="3.40.50.10860">
    <property type="entry name" value="Leucine Dehydrogenase, chain A, domain 1"/>
    <property type="match status" value="1"/>
</dbReference>
<dbReference type="AlphaFoldDB" id="A0A840C2R9"/>
<evidence type="ECO:0000256" key="4">
    <source>
        <dbReference type="ARBA" id="ARBA00023002"/>
    </source>
</evidence>
<comment type="caution">
    <text evidence="9">The sequence shown here is derived from an EMBL/GenBank/DDBJ whole genome shotgun (WGS) entry which is preliminary data.</text>
</comment>
<evidence type="ECO:0000256" key="5">
    <source>
        <dbReference type="ARBA" id="ARBA00023141"/>
    </source>
</evidence>
<protein>
    <recommendedName>
        <fullName evidence="2">shikimate dehydrogenase (NADP(+))</fullName>
        <ecNumber evidence="2">1.1.1.25</ecNumber>
    </recommendedName>
</protein>
<dbReference type="InterPro" id="IPR013708">
    <property type="entry name" value="Shikimate_DH-bd_N"/>
</dbReference>
<evidence type="ECO:0000259" key="8">
    <source>
        <dbReference type="Pfam" id="PF08501"/>
    </source>
</evidence>
<proteinExistence type="predicted"/>
<dbReference type="CDD" id="cd01065">
    <property type="entry name" value="NAD_bind_Shikimate_DH"/>
    <property type="match status" value="1"/>
</dbReference>
<dbReference type="PANTHER" id="PTHR21089">
    <property type="entry name" value="SHIKIMATE DEHYDROGENASE"/>
    <property type="match status" value="1"/>
</dbReference>
<comment type="catalytic activity">
    <reaction evidence="6">
        <text>shikimate + NADP(+) = 3-dehydroshikimate + NADPH + H(+)</text>
        <dbReference type="Rhea" id="RHEA:17737"/>
        <dbReference type="ChEBI" id="CHEBI:15378"/>
        <dbReference type="ChEBI" id="CHEBI:16630"/>
        <dbReference type="ChEBI" id="CHEBI:36208"/>
        <dbReference type="ChEBI" id="CHEBI:57783"/>
        <dbReference type="ChEBI" id="CHEBI:58349"/>
        <dbReference type="EC" id="1.1.1.25"/>
    </reaction>
</comment>
<keyword evidence="5" id="KW-0057">Aromatic amino acid biosynthesis</keyword>
<evidence type="ECO:0000256" key="6">
    <source>
        <dbReference type="ARBA" id="ARBA00049442"/>
    </source>
</evidence>